<gene>
    <name evidence="2" type="ORF">K8U72_06015</name>
</gene>
<reference evidence="2" key="2">
    <citation type="submission" date="2021-09" db="EMBL/GenBank/DDBJ databases">
        <authorList>
            <person name="Gilroy R."/>
        </authorList>
    </citation>
    <scope>NUCLEOTIDE SEQUENCE</scope>
    <source>
        <strain evidence="2">CHK124-7917</strain>
    </source>
</reference>
<proteinExistence type="predicted"/>
<feature type="transmembrane region" description="Helical" evidence="1">
    <location>
        <begin position="20"/>
        <end position="43"/>
    </location>
</feature>
<name>A0A921KLG8_9ACTN</name>
<evidence type="ECO:0000313" key="3">
    <source>
        <dbReference type="Proteomes" id="UP000697330"/>
    </source>
</evidence>
<evidence type="ECO:0000313" key="2">
    <source>
        <dbReference type="EMBL" id="HJF45324.1"/>
    </source>
</evidence>
<keyword evidence="1" id="KW-0472">Membrane</keyword>
<organism evidence="2 3">
    <name type="scientific">Thermophilibacter provencensis</name>
    <dbReference type="NCBI Taxonomy" id="1852386"/>
    <lineage>
        <taxon>Bacteria</taxon>
        <taxon>Bacillati</taxon>
        <taxon>Actinomycetota</taxon>
        <taxon>Coriobacteriia</taxon>
        <taxon>Coriobacteriales</taxon>
        <taxon>Atopobiaceae</taxon>
        <taxon>Thermophilibacter</taxon>
    </lineage>
</organism>
<sequence length="150" mass="16572">MFPSSLSPETCPSPLELVSSFFGVVVVLSPFYGLPLLVGVLLWERSARKNHPGVNRLVRDASLINLVLAPLAFGVAYGIAHALSWSYQAPFWLGIGFCGLWTANLVLLFIDQLRLDPSVQEEHRDMLPGFFGAVWALPLLIVVLLMLRLI</sequence>
<dbReference type="Proteomes" id="UP000697330">
    <property type="component" value="Unassembled WGS sequence"/>
</dbReference>
<feature type="transmembrane region" description="Helical" evidence="1">
    <location>
        <begin position="130"/>
        <end position="149"/>
    </location>
</feature>
<protein>
    <submittedName>
        <fullName evidence="2">Uncharacterized protein</fullName>
    </submittedName>
</protein>
<feature type="transmembrane region" description="Helical" evidence="1">
    <location>
        <begin position="63"/>
        <end position="83"/>
    </location>
</feature>
<comment type="caution">
    <text evidence="2">The sequence shown here is derived from an EMBL/GenBank/DDBJ whole genome shotgun (WGS) entry which is preliminary data.</text>
</comment>
<evidence type="ECO:0000256" key="1">
    <source>
        <dbReference type="SAM" id="Phobius"/>
    </source>
</evidence>
<keyword evidence="1" id="KW-0812">Transmembrane</keyword>
<keyword evidence="1" id="KW-1133">Transmembrane helix</keyword>
<feature type="transmembrane region" description="Helical" evidence="1">
    <location>
        <begin position="89"/>
        <end position="110"/>
    </location>
</feature>
<dbReference type="AlphaFoldDB" id="A0A921KLG8"/>
<reference evidence="2" key="1">
    <citation type="journal article" date="2021" name="PeerJ">
        <title>Extensive microbial diversity within the chicken gut microbiome revealed by metagenomics and culture.</title>
        <authorList>
            <person name="Gilroy R."/>
            <person name="Ravi A."/>
            <person name="Getino M."/>
            <person name="Pursley I."/>
            <person name="Horton D.L."/>
            <person name="Alikhan N.F."/>
            <person name="Baker D."/>
            <person name="Gharbi K."/>
            <person name="Hall N."/>
            <person name="Watson M."/>
            <person name="Adriaenssens E.M."/>
            <person name="Foster-Nyarko E."/>
            <person name="Jarju S."/>
            <person name="Secka A."/>
            <person name="Antonio M."/>
            <person name="Oren A."/>
            <person name="Chaudhuri R.R."/>
            <person name="La Ragione R."/>
            <person name="Hildebrand F."/>
            <person name="Pallen M.J."/>
        </authorList>
    </citation>
    <scope>NUCLEOTIDE SEQUENCE</scope>
    <source>
        <strain evidence="2">CHK124-7917</strain>
    </source>
</reference>
<dbReference type="EMBL" id="DYWQ01000090">
    <property type="protein sequence ID" value="HJF45324.1"/>
    <property type="molecule type" value="Genomic_DNA"/>
</dbReference>
<accession>A0A921KLG8</accession>
<dbReference type="RefSeq" id="WP_273447279.1">
    <property type="nucleotide sequence ID" value="NZ_CALUGK010000010.1"/>
</dbReference>